<evidence type="ECO:0000313" key="3">
    <source>
        <dbReference type="Proteomes" id="UP000521943"/>
    </source>
</evidence>
<evidence type="ECO:0000259" key="1">
    <source>
        <dbReference type="Pfam" id="PF20151"/>
    </source>
</evidence>
<dbReference type="AlphaFoldDB" id="A0A8H6LU20"/>
<dbReference type="Pfam" id="PF20151">
    <property type="entry name" value="DUF6533"/>
    <property type="match status" value="1"/>
</dbReference>
<accession>A0A8H6LU20</accession>
<gene>
    <name evidence="2" type="ORF">DFP72DRAFT_1132606</name>
</gene>
<protein>
    <recommendedName>
        <fullName evidence="1">DUF6533 domain-containing protein</fullName>
    </recommendedName>
</protein>
<dbReference type="Proteomes" id="UP000521943">
    <property type="component" value="Unassembled WGS sequence"/>
</dbReference>
<dbReference type="InterPro" id="IPR045340">
    <property type="entry name" value="DUF6533"/>
</dbReference>
<organism evidence="2 3">
    <name type="scientific">Ephemerocybe angulata</name>
    <dbReference type="NCBI Taxonomy" id="980116"/>
    <lineage>
        <taxon>Eukaryota</taxon>
        <taxon>Fungi</taxon>
        <taxon>Dikarya</taxon>
        <taxon>Basidiomycota</taxon>
        <taxon>Agaricomycotina</taxon>
        <taxon>Agaricomycetes</taxon>
        <taxon>Agaricomycetidae</taxon>
        <taxon>Agaricales</taxon>
        <taxon>Agaricineae</taxon>
        <taxon>Psathyrellaceae</taxon>
        <taxon>Ephemerocybe</taxon>
    </lineage>
</organism>
<sequence>MSLTPEEIAELTDEVSLWFTQDYIALGLWTFYLYHYLTTLAEEVSTIWPQQWRTGKILFLLLRYTPICYITLGTLSSIPLRPWATLAQCSPQATPQVCQGLSIAEALGKTGA</sequence>
<evidence type="ECO:0000313" key="2">
    <source>
        <dbReference type="EMBL" id="KAF6740867.1"/>
    </source>
</evidence>
<dbReference type="OrthoDB" id="2638860at2759"/>
<proteinExistence type="predicted"/>
<name>A0A8H6LU20_9AGAR</name>
<feature type="domain" description="DUF6533" evidence="1">
    <location>
        <begin position="23"/>
        <end position="67"/>
    </location>
</feature>
<comment type="caution">
    <text evidence="2">The sequence shown here is derived from an EMBL/GenBank/DDBJ whole genome shotgun (WGS) entry which is preliminary data.</text>
</comment>
<reference evidence="2 3" key="1">
    <citation type="submission" date="2020-07" db="EMBL/GenBank/DDBJ databases">
        <title>Comparative genomics of pyrophilous fungi reveals a link between fire events and developmental genes.</title>
        <authorList>
            <consortium name="DOE Joint Genome Institute"/>
            <person name="Steindorff A.S."/>
            <person name="Carver A."/>
            <person name="Calhoun S."/>
            <person name="Stillman K."/>
            <person name="Liu H."/>
            <person name="Lipzen A."/>
            <person name="Pangilinan J."/>
            <person name="Labutti K."/>
            <person name="Bruns T.D."/>
            <person name="Grigoriev I.V."/>
        </authorList>
    </citation>
    <scope>NUCLEOTIDE SEQUENCE [LARGE SCALE GENOMIC DNA]</scope>
    <source>
        <strain evidence="2 3">CBS 144469</strain>
    </source>
</reference>
<dbReference type="EMBL" id="JACGCI010000424">
    <property type="protein sequence ID" value="KAF6740867.1"/>
    <property type="molecule type" value="Genomic_DNA"/>
</dbReference>
<keyword evidence="3" id="KW-1185">Reference proteome</keyword>